<reference evidence="1 2" key="1">
    <citation type="submission" date="2022-08" db="EMBL/GenBank/DDBJ databases">
        <title>YIM 101645 draft genome.</title>
        <authorList>
            <person name="Chen X."/>
        </authorList>
    </citation>
    <scope>NUCLEOTIDE SEQUENCE [LARGE SCALE GENOMIC DNA]</scope>
    <source>
        <strain evidence="1 2">YIM 101645</strain>
    </source>
</reference>
<accession>A0ABT2FWV0</accession>
<evidence type="ECO:0000313" key="1">
    <source>
        <dbReference type="EMBL" id="MCS5478968.1"/>
    </source>
</evidence>
<comment type="caution">
    <text evidence="1">The sequence shown here is derived from an EMBL/GenBank/DDBJ whole genome shotgun (WGS) entry which is preliminary data.</text>
</comment>
<dbReference type="RefSeq" id="WP_259427035.1">
    <property type="nucleotide sequence ID" value="NZ_JANWTC010000002.1"/>
</dbReference>
<name>A0ABT2FWV0_9CORY</name>
<dbReference type="Proteomes" id="UP001205965">
    <property type="component" value="Unassembled WGS sequence"/>
</dbReference>
<sequence>MNVPSAAASEVVVAGDSCTVIHTPAEHEEVLALTGVFAANWSAEILRDIPATRDDMATARSWHADKASDELADMPGHIRAAVDRVNLAGQRVGYRDDEATAPLRVLVDRNDERAAGITWGTFTAVEARQRLAAARSTGAPAMLSGTRENLSVPADESWRRAWERTPGARAEADASHTELRMCIGQTSGTVDRTTAKAMDTEAPVTSMVLGVPTGRIHSLTVLRLLEEVTGILP</sequence>
<keyword evidence="2" id="KW-1185">Reference proteome</keyword>
<evidence type="ECO:0000313" key="2">
    <source>
        <dbReference type="Proteomes" id="UP001205965"/>
    </source>
</evidence>
<organism evidence="1 2">
    <name type="scientific">Corynebacterium lemuris</name>
    <dbReference type="NCBI Taxonomy" id="1859292"/>
    <lineage>
        <taxon>Bacteria</taxon>
        <taxon>Bacillati</taxon>
        <taxon>Actinomycetota</taxon>
        <taxon>Actinomycetes</taxon>
        <taxon>Mycobacteriales</taxon>
        <taxon>Corynebacteriaceae</taxon>
        <taxon>Corynebacterium</taxon>
    </lineage>
</organism>
<protein>
    <submittedName>
        <fullName evidence="1">Uncharacterized protein</fullName>
    </submittedName>
</protein>
<gene>
    <name evidence="1" type="ORF">NYP18_04780</name>
</gene>
<proteinExistence type="predicted"/>
<dbReference type="EMBL" id="JANWTC010000002">
    <property type="protein sequence ID" value="MCS5478968.1"/>
    <property type="molecule type" value="Genomic_DNA"/>
</dbReference>